<name>A0AAJ2V977_DELAC</name>
<accession>A0AAJ2V977</accession>
<reference evidence="1" key="1">
    <citation type="submission" date="2023-11" db="EMBL/GenBank/DDBJ databases">
        <title>Identification and selenium tolerance of Delftia acidovorans R3-25.</title>
        <authorList>
            <person name="Zhang S."/>
            <person name="Liu Y."/>
            <person name="Guo Y."/>
        </authorList>
    </citation>
    <scope>NUCLEOTIDE SEQUENCE</scope>
    <source>
        <strain evidence="1">R3-25</strain>
    </source>
</reference>
<evidence type="ECO:0000313" key="2">
    <source>
        <dbReference type="EMBL" id="MDX4957381.1"/>
    </source>
</evidence>
<protein>
    <submittedName>
        <fullName evidence="1">Uncharacterized protein</fullName>
    </submittedName>
</protein>
<comment type="caution">
    <text evidence="1">The sequence shown here is derived from an EMBL/GenBank/DDBJ whole genome shotgun (WGS) entry which is preliminary data.</text>
</comment>
<dbReference type="AlphaFoldDB" id="A0AAJ2V977"/>
<evidence type="ECO:0000313" key="1">
    <source>
        <dbReference type="EMBL" id="MDX4954690.1"/>
    </source>
</evidence>
<sequence length="142" mass="15450">MTDDNYLQSAMLLDLVGQAPITINRAFVDLTGNVLAALWLSYAVEKGLDRDNGPSFVLELSASDVERDTCITRAQQQTCRRTLAAMGLLTEEGGKGRTLMYRVHLDRLMEQLQKQAQPLAAAMAKGDLGIELAAADRPASPD</sequence>
<proteinExistence type="predicted"/>
<organism evidence="1 3">
    <name type="scientific">Delftia acidovorans</name>
    <name type="common">Pseudomonas acidovorans</name>
    <name type="synonym">Comamonas acidovorans</name>
    <dbReference type="NCBI Taxonomy" id="80866"/>
    <lineage>
        <taxon>Bacteria</taxon>
        <taxon>Pseudomonadati</taxon>
        <taxon>Pseudomonadota</taxon>
        <taxon>Betaproteobacteria</taxon>
        <taxon>Burkholderiales</taxon>
        <taxon>Comamonadaceae</taxon>
        <taxon>Delftia</taxon>
    </lineage>
</organism>
<gene>
    <name evidence="1" type="ORF">SGN30_14830</name>
    <name evidence="2" type="ORF">SGN30_28515</name>
</gene>
<dbReference type="EMBL" id="JAWWMZ010000017">
    <property type="protein sequence ID" value="MDX4957381.1"/>
    <property type="molecule type" value="Genomic_DNA"/>
</dbReference>
<dbReference type="Proteomes" id="UP001287445">
    <property type="component" value="Unassembled WGS sequence"/>
</dbReference>
<dbReference type="EMBL" id="JAWWMZ010000004">
    <property type="protein sequence ID" value="MDX4954690.1"/>
    <property type="molecule type" value="Genomic_DNA"/>
</dbReference>
<dbReference type="RefSeq" id="WP_319073939.1">
    <property type="nucleotide sequence ID" value="NZ_JAWWMZ010000004.1"/>
</dbReference>
<evidence type="ECO:0000313" key="3">
    <source>
        <dbReference type="Proteomes" id="UP001287445"/>
    </source>
</evidence>